<dbReference type="PANTHER" id="PTHR12858">
    <property type="entry name" value="RIBOSOME BIOGENESIS PROTEIN"/>
    <property type="match status" value="1"/>
</dbReference>
<dbReference type="PANTHER" id="PTHR12858:SF2">
    <property type="entry name" value="RIBOSOME BIOGENESIS PROTEIN BMS1 HOMOLOG"/>
    <property type="match status" value="1"/>
</dbReference>
<reference evidence="2 3" key="1">
    <citation type="journal article" name="Sci. Rep.">
        <title>Genome-scale phylogenetic analyses confirm Olpidium as the closest living zoosporic fungus to the non-flagellated, terrestrial fungi.</title>
        <authorList>
            <person name="Chang Y."/>
            <person name="Rochon D."/>
            <person name="Sekimoto S."/>
            <person name="Wang Y."/>
            <person name="Chovatia M."/>
            <person name="Sandor L."/>
            <person name="Salamov A."/>
            <person name="Grigoriev I.V."/>
            <person name="Stajich J.E."/>
            <person name="Spatafora J.W."/>
        </authorList>
    </citation>
    <scope>NUCLEOTIDE SEQUENCE [LARGE SCALE GENOMIC DNA]</scope>
    <source>
        <strain evidence="2">S191</strain>
    </source>
</reference>
<dbReference type="InterPro" id="IPR039761">
    <property type="entry name" value="Bms1/Tsr1"/>
</dbReference>
<dbReference type="GO" id="GO:0030686">
    <property type="term" value="C:90S preribosome"/>
    <property type="evidence" value="ECO:0007669"/>
    <property type="project" value="TreeGrafter"/>
</dbReference>
<name>A0A8H8DF84_9FUNG</name>
<evidence type="ECO:0000313" key="3">
    <source>
        <dbReference type="Proteomes" id="UP000673691"/>
    </source>
</evidence>
<keyword evidence="3" id="KW-1185">Reference proteome</keyword>
<feature type="region of interest" description="Disordered" evidence="1">
    <location>
        <begin position="1"/>
        <end position="82"/>
    </location>
</feature>
<dbReference type="EMBL" id="JAEFCI010012968">
    <property type="protein sequence ID" value="KAG5455677.1"/>
    <property type="molecule type" value="Genomic_DNA"/>
</dbReference>
<protein>
    <submittedName>
        <fullName evidence="2">Uncharacterized protein</fullName>
    </submittedName>
</protein>
<comment type="caution">
    <text evidence="2">The sequence shown here is derived from an EMBL/GenBank/DDBJ whole genome shotgun (WGS) entry which is preliminary data.</text>
</comment>
<dbReference type="GO" id="GO:0005525">
    <property type="term" value="F:GTP binding"/>
    <property type="evidence" value="ECO:0007669"/>
    <property type="project" value="TreeGrafter"/>
</dbReference>
<dbReference type="GO" id="GO:0003924">
    <property type="term" value="F:GTPase activity"/>
    <property type="evidence" value="ECO:0007669"/>
    <property type="project" value="TreeGrafter"/>
</dbReference>
<dbReference type="GO" id="GO:0034511">
    <property type="term" value="F:U3 snoRNA binding"/>
    <property type="evidence" value="ECO:0007669"/>
    <property type="project" value="TreeGrafter"/>
</dbReference>
<dbReference type="GO" id="GO:0000462">
    <property type="term" value="P:maturation of SSU-rRNA from tricistronic rRNA transcript (SSU-rRNA, 5.8S rRNA, LSU-rRNA)"/>
    <property type="evidence" value="ECO:0007669"/>
    <property type="project" value="TreeGrafter"/>
</dbReference>
<evidence type="ECO:0000313" key="2">
    <source>
        <dbReference type="EMBL" id="KAG5455677.1"/>
    </source>
</evidence>
<dbReference type="GO" id="GO:0000479">
    <property type="term" value="P:endonucleolytic cleavage of tricistronic rRNA transcript (SSU-rRNA, 5.8S rRNA, LSU-rRNA)"/>
    <property type="evidence" value="ECO:0007669"/>
    <property type="project" value="TreeGrafter"/>
</dbReference>
<evidence type="ECO:0000256" key="1">
    <source>
        <dbReference type="SAM" id="MobiDB-lite"/>
    </source>
</evidence>
<dbReference type="Proteomes" id="UP000673691">
    <property type="component" value="Unassembled WGS sequence"/>
</dbReference>
<accession>A0A8H8DF84</accession>
<dbReference type="OrthoDB" id="10260897at2759"/>
<gene>
    <name evidence="2" type="ORF">BJ554DRAFT_4824</name>
</gene>
<organism evidence="2 3">
    <name type="scientific">Olpidium bornovanus</name>
    <dbReference type="NCBI Taxonomy" id="278681"/>
    <lineage>
        <taxon>Eukaryota</taxon>
        <taxon>Fungi</taxon>
        <taxon>Fungi incertae sedis</taxon>
        <taxon>Olpidiomycota</taxon>
        <taxon>Olpidiomycotina</taxon>
        <taxon>Olpidiomycetes</taxon>
        <taxon>Olpidiales</taxon>
        <taxon>Olpidiaceae</taxon>
        <taxon>Olpidium</taxon>
    </lineage>
</organism>
<feature type="compositionally biased region" description="Basic residues" evidence="1">
    <location>
        <begin position="10"/>
        <end position="20"/>
    </location>
</feature>
<dbReference type="AlphaFoldDB" id="A0A8H8DF84"/>
<proteinExistence type="predicted"/>
<sequence length="206" mass="22679">MAAGSDNKPKQRTHRVKHAGLKTARREEKKKKRKEQERKSVAVEEEEQPTTKSTGPNKNAESNPREEGAGDSRTAWTGLADGDLAFPPEQAFTFTGKAKAEKAARRNFDLSEKKLRVPQVDRTPIDPPPVVVAVVGPPGRYGRALCKDVDGKKVASPVLIRLRRVLLLLCANDMNSMIDIAKLADLVLLLVDASFGFEMVCYETVS</sequence>
<feature type="compositionally biased region" description="Polar residues" evidence="1">
    <location>
        <begin position="50"/>
        <end position="62"/>
    </location>
</feature>